<keyword evidence="4 8" id="KW-0479">Metal-binding</keyword>
<dbReference type="GO" id="GO:0052717">
    <property type="term" value="F:tRNA-specific adenosine-34 deaminase activity"/>
    <property type="evidence" value="ECO:0007669"/>
    <property type="project" value="UniProtKB-UniRule"/>
</dbReference>
<dbReference type="Gene3D" id="3.40.140.10">
    <property type="entry name" value="Cytidine Deaminase, domain 2"/>
    <property type="match status" value="1"/>
</dbReference>
<dbReference type="Proteomes" id="UP000516446">
    <property type="component" value="Chromosome"/>
</dbReference>
<dbReference type="InterPro" id="IPR028883">
    <property type="entry name" value="tRNA_aden_deaminase"/>
</dbReference>
<comment type="catalytic activity">
    <reaction evidence="7 8">
        <text>adenosine(34) in tRNA + H2O + H(+) = inosine(34) in tRNA + NH4(+)</text>
        <dbReference type="Rhea" id="RHEA:43168"/>
        <dbReference type="Rhea" id="RHEA-COMP:10373"/>
        <dbReference type="Rhea" id="RHEA-COMP:10374"/>
        <dbReference type="ChEBI" id="CHEBI:15377"/>
        <dbReference type="ChEBI" id="CHEBI:15378"/>
        <dbReference type="ChEBI" id="CHEBI:28938"/>
        <dbReference type="ChEBI" id="CHEBI:74411"/>
        <dbReference type="ChEBI" id="CHEBI:82852"/>
        <dbReference type="EC" id="3.5.4.33"/>
    </reaction>
</comment>
<feature type="binding site" evidence="8">
    <location>
        <position position="89"/>
    </location>
    <ligand>
        <name>Zn(2+)</name>
        <dbReference type="ChEBI" id="CHEBI:29105"/>
        <note>catalytic</note>
    </ligand>
</feature>
<feature type="active site" description="Proton donor" evidence="8">
    <location>
        <position position="58"/>
    </location>
</feature>
<dbReference type="GO" id="GO:0008270">
    <property type="term" value="F:zinc ion binding"/>
    <property type="evidence" value="ECO:0007669"/>
    <property type="project" value="UniProtKB-UniRule"/>
</dbReference>
<proteinExistence type="inferred from homology"/>
<evidence type="ECO:0000256" key="2">
    <source>
        <dbReference type="ARBA" id="ARBA00011738"/>
    </source>
</evidence>
<evidence type="ECO:0000313" key="9">
    <source>
        <dbReference type="EMBL" id="QNT64223.1"/>
    </source>
</evidence>
<evidence type="ECO:0000256" key="8">
    <source>
        <dbReference type="HAMAP-Rule" id="MF_00972"/>
    </source>
</evidence>
<feature type="binding site" evidence="8">
    <location>
        <position position="56"/>
    </location>
    <ligand>
        <name>Zn(2+)</name>
        <dbReference type="ChEBI" id="CHEBI:29105"/>
        <note>catalytic</note>
    </ligand>
</feature>
<accession>A0A7H1ML87</accession>
<dbReference type="OMA" id="PCQMCAG"/>
<organism evidence="9 10">
    <name type="scientific">Weissella koreensis</name>
    <dbReference type="NCBI Taxonomy" id="165096"/>
    <lineage>
        <taxon>Bacteria</taxon>
        <taxon>Bacillati</taxon>
        <taxon>Bacillota</taxon>
        <taxon>Bacilli</taxon>
        <taxon>Lactobacillales</taxon>
        <taxon>Lactobacillaceae</taxon>
        <taxon>Weissella</taxon>
    </lineage>
</organism>
<dbReference type="GO" id="GO:0002100">
    <property type="term" value="P:tRNA wobble adenosine to inosine editing"/>
    <property type="evidence" value="ECO:0007669"/>
    <property type="project" value="UniProtKB-UniRule"/>
</dbReference>
<protein>
    <recommendedName>
        <fullName evidence="8">tRNA-specific adenosine deaminase</fullName>
        <ecNumber evidence="8">3.5.4.33</ecNumber>
    </recommendedName>
</protein>
<dbReference type="AlphaFoldDB" id="A0A7H1ML87"/>
<dbReference type="PANTHER" id="PTHR11079:SF202">
    <property type="entry name" value="TRNA-SPECIFIC ADENOSINE DEAMINASE"/>
    <property type="match status" value="1"/>
</dbReference>
<comment type="function">
    <text evidence="8">Catalyzes the deamination of adenosine to inosine at the wobble position 34 of tRNA(Arg2).</text>
</comment>
<evidence type="ECO:0000256" key="3">
    <source>
        <dbReference type="ARBA" id="ARBA00022694"/>
    </source>
</evidence>
<dbReference type="EMBL" id="CP043431">
    <property type="protein sequence ID" value="QNT64223.1"/>
    <property type="molecule type" value="Genomic_DNA"/>
</dbReference>
<dbReference type="SUPFAM" id="SSF53927">
    <property type="entry name" value="Cytidine deaminase-like"/>
    <property type="match status" value="1"/>
</dbReference>
<evidence type="ECO:0000256" key="4">
    <source>
        <dbReference type="ARBA" id="ARBA00022723"/>
    </source>
</evidence>
<dbReference type="PROSITE" id="PS51747">
    <property type="entry name" value="CYT_DCMP_DEAMINASES_2"/>
    <property type="match status" value="1"/>
</dbReference>
<dbReference type="FunFam" id="3.40.140.10:FF:000005">
    <property type="entry name" value="tRNA-specific adenosine deaminase"/>
    <property type="match status" value="1"/>
</dbReference>
<keyword evidence="3 8" id="KW-0819">tRNA processing</keyword>
<evidence type="ECO:0000256" key="6">
    <source>
        <dbReference type="ARBA" id="ARBA00022833"/>
    </source>
</evidence>
<dbReference type="InterPro" id="IPR016193">
    <property type="entry name" value="Cytidine_deaminase-like"/>
</dbReference>
<dbReference type="Pfam" id="PF14437">
    <property type="entry name" value="MafB19-deam"/>
    <property type="match status" value="1"/>
</dbReference>
<reference evidence="9 10" key="1">
    <citation type="submission" date="2019-08" db="EMBL/GenBank/DDBJ databases">
        <authorList>
            <person name="Chang H.C."/>
            <person name="Mun S.Y."/>
        </authorList>
    </citation>
    <scope>NUCLEOTIDE SEQUENCE [LARGE SCALE GENOMIC DNA]</scope>
    <source>
        <strain evidence="9 10">SK</strain>
    </source>
</reference>
<keyword evidence="6 8" id="KW-0862">Zinc</keyword>
<comment type="subunit">
    <text evidence="2 8">Homodimer.</text>
</comment>
<keyword evidence="10" id="KW-1185">Reference proteome</keyword>
<evidence type="ECO:0000313" key="10">
    <source>
        <dbReference type="Proteomes" id="UP000516446"/>
    </source>
</evidence>
<dbReference type="RefSeq" id="WP_013989364.1">
    <property type="nucleotide sequence ID" value="NZ_CP043431.1"/>
</dbReference>
<feature type="binding site" evidence="8">
    <location>
        <position position="86"/>
    </location>
    <ligand>
        <name>Zn(2+)</name>
        <dbReference type="ChEBI" id="CHEBI:29105"/>
        <note>catalytic</note>
    </ligand>
</feature>
<dbReference type="PROSITE" id="PS00903">
    <property type="entry name" value="CYT_DCMP_DEAMINASES_1"/>
    <property type="match status" value="1"/>
</dbReference>
<comment type="similarity">
    <text evidence="1">Belongs to the cytidine and deoxycytidylate deaminase family. ADAT2 subfamily.</text>
</comment>
<evidence type="ECO:0000256" key="7">
    <source>
        <dbReference type="ARBA" id="ARBA00048045"/>
    </source>
</evidence>
<dbReference type="PANTHER" id="PTHR11079">
    <property type="entry name" value="CYTOSINE DEAMINASE FAMILY MEMBER"/>
    <property type="match status" value="1"/>
</dbReference>
<dbReference type="InterPro" id="IPR016192">
    <property type="entry name" value="APOBEC/CMP_deaminase_Zn-bd"/>
</dbReference>
<sequence>MLTEQQIHTFMGAALVEAKKAYALGEVPIGAVVVLDGQIIGRGFNLRERFEDPSQHAEFQAVLEASRQQKSWRLPEAELFVTVEPCIMCAGLLQQARIKTVYYGAEDYKAGGVHSMYHLLEDDRLNHQVEVHQGVRATEASTLMKDFFKAIRIRQKAAKKARRQREDQN</sequence>
<dbReference type="HAMAP" id="MF_00972">
    <property type="entry name" value="tRNA_aden_deaminase"/>
    <property type="match status" value="1"/>
</dbReference>
<name>A0A7H1ML87_9LACO</name>
<dbReference type="EC" id="3.5.4.33" evidence="8"/>
<dbReference type="InterPro" id="IPR058535">
    <property type="entry name" value="MafB19-deam"/>
</dbReference>
<keyword evidence="5 8" id="KW-0378">Hydrolase</keyword>
<evidence type="ECO:0000256" key="5">
    <source>
        <dbReference type="ARBA" id="ARBA00022801"/>
    </source>
</evidence>
<evidence type="ECO:0000256" key="1">
    <source>
        <dbReference type="ARBA" id="ARBA00010669"/>
    </source>
</evidence>
<comment type="cofactor">
    <cofactor evidence="8">
        <name>Zn(2+)</name>
        <dbReference type="ChEBI" id="CHEBI:29105"/>
    </cofactor>
    <text evidence="8">Binds 1 zinc ion per subunit.</text>
</comment>
<dbReference type="CDD" id="cd01285">
    <property type="entry name" value="nucleoside_deaminase"/>
    <property type="match status" value="1"/>
</dbReference>
<gene>
    <name evidence="8" type="primary">tadA</name>
    <name evidence="9" type="ORF">FY536_02555</name>
</gene>
<dbReference type="InterPro" id="IPR002125">
    <property type="entry name" value="CMP_dCMP_dom"/>
</dbReference>